<dbReference type="CDD" id="cd06222">
    <property type="entry name" value="RNase_H_like"/>
    <property type="match status" value="1"/>
</dbReference>
<protein>
    <recommendedName>
        <fullName evidence="1">RNase H type-1 domain-containing protein</fullName>
    </recommendedName>
</protein>
<dbReference type="InterPro" id="IPR002156">
    <property type="entry name" value="RNaseH_domain"/>
</dbReference>
<dbReference type="InterPro" id="IPR036397">
    <property type="entry name" value="RNaseH_sf"/>
</dbReference>
<reference evidence="2" key="1">
    <citation type="submission" date="2020-01" db="EMBL/GenBank/DDBJ databases">
        <authorList>
            <person name="Mishra B."/>
        </authorList>
    </citation>
    <scope>NUCLEOTIDE SEQUENCE [LARGE SCALE GENOMIC DNA]</scope>
</reference>
<dbReference type="InterPro" id="IPR053151">
    <property type="entry name" value="RNase_H-like"/>
</dbReference>
<dbReference type="SUPFAM" id="SSF53098">
    <property type="entry name" value="Ribonuclease H-like"/>
    <property type="match status" value="1"/>
</dbReference>
<gene>
    <name evidence="2" type="ORF">MERR_LOCUS12041</name>
</gene>
<dbReference type="GO" id="GO:0003676">
    <property type="term" value="F:nucleic acid binding"/>
    <property type="evidence" value="ECO:0007669"/>
    <property type="project" value="InterPro"/>
</dbReference>
<name>A0A6D2II60_9BRAS</name>
<dbReference type="InterPro" id="IPR012337">
    <property type="entry name" value="RNaseH-like_sf"/>
</dbReference>
<feature type="domain" description="RNase H type-1" evidence="1">
    <location>
        <begin position="305"/>
        <end position="435"/>
    </location>
</feature>
<comment type="caution">
    <text evidence="2">The sequence shown here is derived from an EMBL/GenBank/DDBJ whole genome shotgun (WGS) entry which is preliminary data.</text>
</comment>
<dbReference type="GO" id="GO:0004523">
    <property type="term" value="F:RNA-DNA hybrid ribonuclease activity"/>
    <property type="evidence" value="ECO:0007669"/>
    <property type="project" value="InterPro"/>
</dbReference>
<evidence type="ECO:0000313" key="2">
    <source>
        <dbReference type="EMBL" id="CAA7024806.1"/>
    </source>
</evidence>
<dbReference type="EMBL" id="CACVBM020000932">
    <property type="protein sequence ID" value="CAA7024806.1"/>
    <property type="molecule type" value="Genomic_DNA"/>
</dbReference>
<dbReference type="PANTHER" id="PTHR47723:SF13">
    <property type="entry name" value="PUTATIVE-RELATED"/>
    <property type="match status" value="1"/>
</dbReference>
<evidence type="ECO:0000259" key="1">
    <source>
        <dbReference type="PROSITE" id="PS50879"/>
    </source>
</evidence>
<dbReference type="InterPro" id="IPR044730">
    <property type="entry name" value="RNase_H-like_dom_plant"/>
</dbReference>
<dbReference type="AlphaFoldDB" id="A0A6D2II60"/>
<dbReference type="PROSITE" id="PS50879">
    <property type="entry name" value="RNASE_H_1"/>
    <property type="match status" value="1"/>
</dbReference>
<evidence type="ECO:0000313" key="3">
    <source>
        <dbReference type="Proteomes" id="UP000467841"/>
    </source>
</evidence>
<organism evidence="2 3">
    <name type="scientific">Microthlaspi erraticum</name>
    <dbReference type="NCBI Taxonomy" id="1685480"/>
    <lineage>
        <taxon>Eukaryota</taxon>
        <taxon>Viridiplantae</taxon>
        <taxon>Streptophyta</taxon>
        <taxon>Embryophyta</taxon>
        <taxon>Tracheophyta</taxon>
        <taxon>Spermatophyta</taxon>
        <taxon>Magnoliopsida</taxon>
        <taxon>eudicotyledons</taxon>
        <taxon>Gunneridae</taxon>
        <taxon>Pentapetalae</taxon>
        <taxon>rosids</taxon>
        <taxon>malvids</taxon>
        <taxon>Brassicales</taxon>
        <taxon>Brassicaceae</taxon>
        <taxon>Coluteocarpeae</taxon>
        <taxon>Microthlaspi</taxon>
    </lineage>
</organism>
<dbReference type="PANTHER" id="PTHR47723">
    <property type="entry name" value="OS05G0353850 PROTEIN"/>
    <property type="match status" value="1"/>
</dbReference>
<accession>A0A6D2II60</accession>
<dbReference type="Pfam" id="PF13456">
    <property type="entry name" value="RVT_3"/>
    <property type="match status" value="1"/>
</dbReference>
<sequence>MNKALLAKVGWRLLHDVDSLWAKVLRSKYHVQDVHDQKWLKAKGTWSSTWRGICVGLREVILPGVSWVIADGKVTRFWKDKWLLDRPLIDVVTRDIPNEAAELRVCDYWRNGSGWMVEYIEPFLPASLMLHLWAIVTDTVTGIRDRLSWGESSDGQFTVIMTNVERQRRHLSVSGMCQVCKGGDETIIHILCDCPAMEGVWRRLVPLSKRREFFATSLLEWVYTNLGDDCSVRETTWATLFAITIWWGWKWRCINVFDGTGKCRDRVQFVKDQAKEVTMAQTKSGTTSSSVRGRVERQIKWTCPSDGWVKLNTDGASRGNPGMAAAGGVLWDERGSWSRGFALNIGVCNAPLAELWGVYYGLLMAWESKAQRVTVEVDSEMIVGFLLTEISDANPLSFLVRLCHGFISKDWIVRISHMYREANRLADGLANYAFSLPLGFHSFVVVPDAVKPVFIDDMAGVATPRRVRL</sequence>
<dbReference type="Proteomes" id="UP000467841">
    <property type="component" value="Unassembled WGS sequence"/>
</dbReference>
<proteinExistence type="predicted"/>
<dbReference type="OrthoDB" id="1741277at2759"/>
<dbReference type="Gene3D" id="3.30.420.10">
    <property type="entry name" value="Ribonuclease H-like superfamily/Ribonuclease H"/>
    <property type="match status" value="1"/>
</dbReference>
<keyword evidence="3" id="KW-1185">Reference proteome</keyword>